<gene>
    <name evidence="5" type="ORF">DES51_111144</name>
</gene>
<dbReference type="PANTHER" id="PTHR39160:SF4">
    <property type="entry name" value="RESUSCITATION-PROMOTING FACTOR RPFB"/>
    <property type="match status" value="1"/>
</dbReference>
<dbReference type="AlphaFoldDB" id="A0A318KLU7"/>
<dbReference type="RefSeq" id="WP_022939586.1">
    <property type="nucleotide sequence ID" value="NZ_CABKRQ010000010.1"/>
</dbReference>
<accession>A0A318KLU7</accession>
<dbReference type="GO" id="GO:0004553">
    <property type="term" value="F:hydrolase activity, hydrolyzing O-glycosyl compounds"/>
    <property type="evidence" value="ECO:0007669"/>
    <property type="project" value="InterPro"/>
</dbReference>
<dbReference type="InterPro" id="IPR051933">
    <property type="entry name" value="Resuscitation_pf_RpfB"/>
</dbReference>
<dbReference type="STRING" id="1034346.GCA_000313565_03308"/>
<evidence type="ECO:0000313" key="6">
    <source>
        <dbReference type="Proteomes" id="UP000247612"/>
    </source>
</evidence>
<sequence length="178" mass="19817">MIKFEQPLINWKNVIITGLVAYALAASCQVVACNHTIEQQTAQIRFLHDENMQLAHELDQLKHKDTIITPADHPAFSEPQKQLVSLGMFEVTAYCHCAICCGREGQLTASGTYPIAGRTIGVDPEILPYGTEVVINGHTYIAEDTGGAMQGRHIDIFMDSHEEALQFGRQQIEVFVYE</sequence>
<dbReference type="GO" id="GO:0009254">
    <property type="term" value="P:peptidoglycan turnover"/>
    <property type="evidence" value="ECO:0007669"/>
    <property type="project" value="InterPro"/>
</dbReference>
<dbReference type="GO" id="GO:0019867">
    <property type="term" value="C:outer membrane"/>
    <property type="evidence" value="ECO:0007669"/>
    <property type="project" value="InterPro"/>
</dbReference>
<dbReference type="SUPFAM" id="SSF50685">
    <property type="entry name" value="Barwin-like endoglucanases"/>
    <property type="match status" value="1"/>
</dbReference>
<dbReference type="Gene3D" id="2.40.40.10">
    <property type="entry name" value="RlpA-like domain"/>
    <property type="match status" value="1"/>
</dbReference>
<dbReference type="InterPro" id="IPR036908">
    <property type="entry name" value="RlpA-like_sf"/>
</dbReference>
<reference evidence="5 6" key="1">
    <citation type="submission" date="2018-05" db="EMBL/GenBank/DDBJ databases">
        <title>Genomic Encyclopedia of Type Strains, Phase IV (KMG-IV): sequencing the most valuable type-strain genomes for metagenomic binning, comparative biology and taxonomic classification.</title>
        <authorList>
            <person name="Goeker M."/>
        </authorList>
    </citation>
    <scope>NUCLEOTIDE SEQUENCE [LARGE SCALE GENOMIC DNA]</scope>
    <source>
        <strain evidence="5 6">JC118</strain>
    </source>
</reference>
<dbReference type="PROSITE" id="PS51257">
    <property type="entry name" value="PROKAR_LIPOPROTEIN"/>
    <property type="match status" value="1"/>
</dbReference>
<feature type="chain" id="PRO_5039268995" evidence="3">
    <location>
        <begin position="33"/>
        <end position="178"/>
    </location>
</feature>
<feature type="domain" description="3D" evidence="4">
    <location>
        <begin position="118"/>
        <end position="176"/>
    </location>
</feature>
<organism evidence="5 6">
    <name type="scientific">Dielma fastidiosa</name>
    <dbReference type="NCBI Taxonomy" id="1034346"/>
    <lineage>
        <taxon>Bacteria</taxon>
        <taxon>Bacillati</taxon>
        <taxon>Bacillota</taxon>
        <taxon>Erysipelotrichia</taxon>
        <taxon>Erysipelotrichales</taxon>
        <taxon>Erysipelotrichaceae</taxon>
        <taxon>Dielma</taxon>
    </lineage>
</organism>
<evidence type="ECO:0000256" key="1">
    <source>
        <dbReference type="ARBA" id="ARBA00022729"/>
    </source>
</evidence>
<feature type="coiled-coil region" evidence="2">
    <location>
        <begin position="37"/>
        <end position="64"/>
    </location>
</feature>
<dbReference type="Pfam" id="PF06725">
    <property type="entry name" value="3D"/>
    <property type="match status" value="1"/>
</dbReference>
<keyword evidence="6" id="KW-1185">Reference proteome</keyword>
<evidence type="ECO:0000256" key="2">
    <source>
        <dbReference type="SAM" id="Coils"/>
    </source>
</evidence>
<evidence type="ECO:0000256" key="3">
    <source>
        <dbReference type="SAM" id="SignalP"/>
    </source>
</evidence>
<name>A0A318KLU7_9FIRM</name>
<evidence type="ECO:0000259" key="4">
    <source>
        <dbReference type="Pfam" id="PF06725"/>
    </source>
</evidence>
<dbReference type="Proteomes" id="UP000247612">
    <property type="component" value="Unassembled WGS sequence"/>
</dbReference>
<keyword evidence="2" id="KW-0175">Coiled coil</keyword>
<keyword evidence="1 3" id="KW-0732">Signal</keyword>
<comment type="caution">
    <text evidence="5">The sequence shown here is derived from an EMBL/GenBank/DDBJ whole genome shotgun (WGS) entry which is preliminary data.</text>
</comment>
<evidence type="ECO:0000313" key="5">
    <source>
        <dbReference type="EMBL" id="PXX77392.1"/>
    </source>
</evidence>
<feature type="signal peptide" evidence="3">
    <location>
        <begin position="1"/>
        <end position="32"/>
    </location>
</feature>
<dbReference type="InterPro" id="IPR059180">
    <property type="entry name" value="3D_YorM"/>
</dbReference>
<protein>
    <submittedName>
        <fullName evidence="5">3D (Asp-Asp-Asp) domain-containing protein</fullName>
    </submittedName>
</protein>
<dbReference type="PANTHER" id="PTHR39160">
    <property type="entry name" value="CELL WALL-BINDING PROTEIN YOCH"/>
    <property type="match status" value="1"/>
</dbReference>
<dbReference type="OrthoDB" id="9798935at2"/>
<dbReference type="InterPro" id="IPR010611">
    <property type="entry name" value="3D_dom"/>
</dbReference>
<dbReference type="CDD" id="cd14667">
    <property type="entry name" value="3D_containing_proteins"/>
    <property type="match status" value="1"/>
</dbReference>
<proteinExistence type="predicted"/>
<dbReference type="EMBL" id="QJKH01000011">
    <property type="protein sequence ID" value="PXX77392.1"/>
    <property type="molecule type" value="Genomic_DNA"/>
</dbReference>